<name>A0ABR2JQ74_9PEZI</name>
<proteinExistence type="predicted"/>
<evidence type="ECO:0008006" key="4">
    <source>
        <dbReference type="Google" id="ProtNLM"/>
    </source>
</evidence>
<reference evidence="2 3" key="1">
    <citation type="journal article" date="2024" name="IMA Fungus">
        <title>Apiospora arundinis, a panoply of carbohydrate-active enzymes and secondary metabolites.</title>
        <authorList>
            <person name="Sorensen T."/>
            <person name="Petersen C."/>
            <person name="Muurmann A.T."/>
            <person name="Christiansen J.V."/>
            <person name="Brundto M.L."/>
            <person name="Overgaard C.K."/>
            <person name="Boysen A.T."/>
            <person name="Wollenberg R.D."/>
            <person name="Larsen T.O."/>
            <person name="Sorensen J.L."/>
            <person name="Nielsen K.L."/>
            <person name="Sondergaard T.E."/>
        </authorList>
    </citation>
    <scope>NUCLEOTIDE SEQUENCE [LARGE SCALE GENOMIC DNA]</scope>
    <source>
        <strain evidence="2 3">AAU 773</strain>
    </source>
</reference>
<organism evidence="2 3">
    <name type="scientific">Apiospora arundinis</name>
    <dbReference type="NCBI Taxonomy" id="335852"/>
    <lineage>
        <taxon>Eukaryota</taxon>
        <taxon>Fungi</taxon>
        <taxon>Dikarya</taxon>
        <taxon>Ascomycota</taxon>
        <taxon>Pezizomycotina</taxon>
        <taxon>Sordariomycetes</taxon>
        <taxon>Xylariomycetidae</taxon>
        <taxon>Amphisphaeriales</taxon>
        <taxon>Apiosporaceae</taxon>
        <taxon>Apiospora</taxon>
    </lineage>
</organism>
<evidence type="ECO:0000256" key="1">
    <source>
        <dbReference type="SAM" id="SignalP"/>
    </source>
</evidence>
<comment type="caution">
    <text evidence="2">The sequence shown here is derived from an EMBL/GenBank/DDBJ whole genome shotgun (WGS) entry which is preliminary data.</text>
</comment>
<feature type="chain" id="PRO_5047168138" description="Secreted protein" evidence="1">
    <location>
        <begin position="24"/>
        <end position="221"/>
    </location>
</feature>
<evidence type="ECO:0000313" key="3">
    <source>
        <dbReference type="Proteomes" id="UP001390339"/>
    </source>
</evidence>
<sequence length="221" mass="24185">MFTKIINLALLWAFLCCALAAFAVQEQEANLLPNDAPLSGRSDLAKRSNDTAEAPAITWKLAIEEGGPIMEFNGTLQQVEKQIQAIKPDFKFTPVAPSNQTDSPLDRWRQCLGKPGDKNAADPDSIWEGIKYLNGLGNIMCGSPGGSDGTNCGQISCSWNSAIKWCNLGPDYYETACSSFTRYAQDILDNCQFNDGNSVHGQEWDTTSEHNFVVVVEHGKC</sequence>
<accession>A0ABR2JQ74</accession>
<dbReference type="Proteomes" id="UP001390339">
    <property type="component" value="Unassembled WGS sequence"/>
</dbReference>
<dbReference type="PANTHER" id="PTHR35605:SF1">
    <property type="entry name" value="ECP2 EFFECTOR PROTEIN DOMAIN-CONTAINING PROTEIN-RELATED"/>
    <property type="match status" value="1"/>
</dbReference>
<protein>
    <recommendedName>
        <fullName evidence="4">Secreted protein</fullName>
    </recommendedName>
</protein>
<evidence type="ECO:0000313" key="2">
    <source>
        <dbReference type="EMBL" id="KAK8880175.1"/>
    </source>
</evidence>
<keyword evidence="1" id="KW-0732">Signal</keyword>
<feature type="signal peptide" evidence="1">
    <location>
        <begin position="1"/>
        <end position="23"/>
    </location>
</feature>
<gene>
    <name evidence="2" type="ORF">PGQ11_001469</name>
</gene>
<dbReference type="EMBL" id="JAPCWZ010000001">
    <property type="protein sequence ID" value="KAK8880175.1"/>
    <property type="molecule type" value="Genomic_DNA"/>
</dbReference>
<dbReference type="PANTHER" id="PTHR35605">
    <property type="entry name" value="ECP2 EFFECTOR PROTEIN DOMAIN-CONTAINING PROTEIN-RELATED"/>
    <property type="match status" value="1"/>
</dbReference>
<keyword evidence="3" id="KW-1185">Reference proteome</keyword>